<dbReference type="Pfam" id="PF21806">
    <property type="entry name" value="DUF6879"/>
    <property type="match status" value="1"/>
</dbReference>
<organism evidence="2 3">
    <name type="scientific">Nocardia otitidiscaviarum</name>
    <dbReference type="NCBI Taxonomy" id="1823"/>
    <lineage>
        <taxon>Bacteria</taxon>
        <taxon>Bacillati</taxon>
        <taxon>Actinomycetota</taxon>
        <taxon>Actinomycetes</taxon>
        <taxon>Mycobacteriales</taxon>
        <taxon>Nocardiaceae</taxon>
        <taxon>Nocardia</taxon>
    </lineage>
</organism>
<gene>
    <name evidence="2" type="ORF">NCTC1934_06590</name>
</gene>
<protein>
    <recommendedName>
        <fullName evidence="1">DUF6879 domain-containing protein</fullName>
    </recommendedName>
</protein>
<feature type="domain" description="DUF6879" evidence="1">
    <location>
        <begin position="9"/>
        <end position="170"/>
    </location>
</feature>
<dbReference type="InterPro" id="IPR049244">
    <property type="entry name" value="DUF6879"/>
</dbReference>
<dbReference type="AlphaFoldDB" id="A0A379JL35"/>
<proteinExistence type="predicted"/>
<sequence length="177" mass="20520">MLLRQGDPWPDLFHDCRHEAFHLELRDAYAELYESEPLRRFLNGEPPDNADPSAEWRAMVRETVGRGVVMSRVRVVTVPLSDYQRWLLSVTHYNVDAGDDIRYVPRHLVPPDCMPEDDWWLFDGRLVVFNVTYEDGKPADSVSTTDPGIAAYCRSVKQRLWELATPYSEFNRVHAGQ</sequence>
<dbReference type="OrthoDB" id="3821358at2"/>
<keyword evidence="3" id="KW-1185">Reference proteome</keyword>
<name>A0A379JL35_9NOCA</name>
<accession>A0A379JL35</accession>
<dbReference type="Proteomes" id="UP000255467">
    <property type="component" value="Unassembled WGS sequence"/>
</dbReference>
<evidence type="ECO:0000259" key="1">
    <source>
        <dbReference type="Pfam" id="PF21806"/>
    </source>
</evidence>
<evidence type="ECO:0000313" key="3">
    <source>
        <dbReference type="Proteomes" id="UP000255467"/>
    </source>
</evidence>
<dbReference type="EMBL" id="UGRY01000007">
    <property type="protein sequence ID" value="SUD49238.1"/>
    <property type="molecule type" value="Genomic_DNA"/>
</dbReference>
<reference evidence="2 3" key="1">
    <citation type="submission" date="2018-06" db="EMBL/GenBank/DDBJ databases">
        <authorList>
            <consortium name="Pathogen Informatics"/>
            <person name="Doyle S."/>
        </authorList>
    </citation>
    <scope>NUCLEOTIDE SEQUENCE [LARGE SCALE GENOMIC DNA]</scope>
    <source>
        <strain evidence="2 3">NCTC1934</strain>
    </source>
</reference>
<evidence type="ECO:0000313" key="2">
    <source>
        <dbReference type="EMBL" id="SUD49238.1"/>
    </source>
</evidence>
<dbReference type="RefSeq" id="WP_039814744.1">
    <property type="nucleotide sequence ID" value="NZ_UGRY01000007.1"/>
</dbReference>